<dbReference type="OrthoDB" id="10585136at2759"/>
<evidence type="ECO:0000313" key="3">
    <source>
        <dbReference type="Proteomes" id="UP000187283"/>
    </source>
</evidence>
<feature type="compositionally biased region" description="Basic residues" evidence="1">
    <location>
        <begin position="141"/>
        <end position="152"/>
    </location>
</feature>
<feature type="region of interest" description="Disordered" evidence="1">
    <location>
        <begin position="94"/>
        <end position="154"/>
    </location>
</feature>
<reference evidence="2 3" key="1">
    <citation type="submission" date="2017-01" db="EMBL/GenBank/DDBJ databases">
        <authorList>
            <person name="Mah S.A."/>
            <person name="Swanson W.J."/>
            <person name="Moy G.W."/>
            <person name="Vacquier V.D."/>
        </authorList>
    </citation>
    <scope>NUCLEOTIDE SEQUENCE [LARGE SCALE GENOMIC DNA]</scope>
    <source>
        <strain evidence="2 3">GSMNP</strain>
    </source>
</reference>
<comment type="caution">
    <text evidence="2">The sequence shown here is derived from an EMBL/GenBank/DDBJ whole genome shotgun (WGS) entry which is preliminary data.</text>
</comment>
<feature type="compositionally biased region" description="Polar residues" evidence="1">
    <location>
        <begin position="131"/>
        <end position="140"/>
    </location>
</feature>
<name>A0A1R1Y108_9FUNG</name>
<keyword evidence="3" id="KW-1185">Reference proteome</keyword>
<gene>
    <name evidence="2" type="ORF">AYI70_g4088</name>
</gene>
<proteinExistence type="predicted"/>
<sequence>MVFIACRLLGPNFTKRCISNFAVHKCCSKQSITAIQKTLSLTLKPASLSVQPDNFLPQRRHLLTNATSGFSAASKTISLDPRNSIVRHGRCISSSSFSSDQNTPSAQNLGNLAKDKRNNSRNDNVPEPRPYNQTITSTRSSKYHHVSRKKLKNTYTPPANDYVSYDDIKASMKKLETNRSAISIDILSEYIPKTGKFAEIMSKTPAQLVDMYGPQGSLKILRQYSDEIKEGRNAVIKQLSTDFNAQLLRVYLKKNNLLANDSKKKMILRIIRNVWSFETEASNMDLSIKSYLKKHYLKSKKNRYLSQLAAELFVVVTFDDITNSLIISGDPKKCLELESKLPQFLTSLNLFQFDVSRYGVPIALSKNQFSCINDAVFKRTGAHLDMKSSENIVKIHESSVSQFENIKNQILPLLIQNEKNVPVVLIDGKETELNIVSASSPLSNQEIRSELYENRLVNAKALGKAVLGDVSSHKLLVLRDSGARFESQRLYDYWGAHLSEFVNKAAVTSKLDSKIEYYAELGKVFMHYRPREDDTESSVGKVDGIEGFGESSLSAAKVLVDTNTIFGFFSGVPSYNWTNKQYLKEDVSNTATVVLEPLNEEWGSSEAIKCEVVLESEGNKGLGRVKEIRRIVSSSQLNTLVPDG</sequence>
<accession>A0A1R1Y108</accession>
<dbReference type="STRING" id="133412.A0A1R1Y108"/>
<organism evidence="2 3">
    <name type="scientific">Smittium culicis</name>
    <dbReference type="NCBI Taxonomy" id="133412"/>
    <lineage>
        <taxon>Eukaryota</taxon>
        <taxon>Fungi</taxon>
        <taxon>Fungi incertae sedis</taxon>
        <taxon>Zoopagomycota</taxon>
        <taxon>Kickxellomycotina</taxon>
        <taxon>Harpellomycetes</taxon>
        <taxon>Harpellales</taxon>
        <taxon>Legeriomycetaceae</taxon>
        <taxon>Smittium</taxon>
    </lineage>
</organism>
<dbReference type="EMBL" id="LSSN01001231">
    <property type="protein sequence ID" value="OMJ20484.1"/>
    <property type="molecule type" value="Genomic_DNA"/>
</dbReference>
<dbReference type="AlphaFoldDB" id="A0A1R1Y108"/>
<feature type="compositionally biased region" description="Polar residues" evidence="1">
    <location>
        <begin position="94"/>
        <end position="110"/>
    </location>
</feature>
<dbReference type="Proteomes" id="UP000187283">
    <property type="component" value="Unassembled WGS sequence"/>
</dbReference>
<protein>
    <submittedName>
        <fullName evidence="2">Uncharacterized protein</fullName>
    </submittedName>
</protein>
<feature type="compositionally biased region" description="Basic and acidic residues" evidence="1">
    <location>
        <begin position="113"/>
        <end position="126"/>
    </location>
</feature>
<evidence type="ECO:0000313" key="2">
    <source>
        <dbReference type="EMBL" id="OMJ20484.1"/>
    </source>
</evidence>
<evidence type="ECO:0000256" key="1">
    <source>
        <dbReference type="SAM" id="MobiDB-lite"/>
    </source>
</evidence>